<protein>
    <submittedName>
        <fullName evidence="1">DUF674 family protein</fullName>
    </submittedName>
</protein>
<dbReference type="Proteomes" id="UP001163823">
    <property type="component" value="Chromosome 3"/>
</dbReference>
<dbReference type="EMBL" id="JARAOO010000003">
    <property type="protein sequence ID" value="KAJ7975866.1"/>
    <property type="molecule type" value="Genomic_DNA"/>
</dbReference>
<reference evidence="1" key="1">
    <citation type="journal article" date="2023" name="Science">
        <title>Elucidation of the pathway for biosynthesis of saponin adjuvants from the soapbark tree.</title>
        <authorList>
            <person name="Reed J."/>
            <person name="Orme A."/>
            <person name="El-Demerdash A."/>
            <person name="Owen C."/>
            <person name="Martin L.B.B."/>
            <person name="Misra R.C."/>
            <person name="Kikuchi S."/>
            <person name="Rejzek M."/>
            <person name="Martin A.C."/>
            <person name="Harkess A."/>
            <person name="Leebens-Mack J."/>
            <person name="Louveau T."/>
            <person name="Stephenson M.J."/>
            <person name="Osbourn A."/>
        </authorList>
    </citation>
    <scope>NUCLEOTIDE SEQUENCE</scope>
    <source>
        <strain evidence="1">S10</strain>
    </source>
</reference>
<keyword evidence="2" id="KW-1185">Reference proteome</keyword>
<dbReference type="PANTHER" id="PTHR33103:SF19">
    <property type="entry name" value="OS09G0544700 PROTEIN"/>
    <property type="match status" value="1"/>
</dbReference>
<dbReference type="PANTHER" id="PTHR33103">
    <property type="entry name" value="OS01G0153900 PROTEIN"/>
    <property type="match status" value="1"/>
</dbReference>
<proteinExistence type="predicted"/>
<sequence>MAGTKVSLKLLIDKNANKVIFAEAGKDFVDFLFNLLSLPISTIIRLLTTESMVGCIGNLYKSIENLNETYMQPNQTKDMLLKPRALTTVTNVLLLLPNDAGSSKVLKLYGCSNCYGGTSVSNSPSTKCPSCGSLMSRNMSYIESNSANTGTGSNNEGGYVKGLATYMVTDDLSVTSLSIVSGISVLNKFNVLEFNALEEKVVEFGIDEGIKLLQASFQSKAVLTHVFLVKKEVKNGSVPIDKNIPVSE</sequence>
<dbReference type="InterPro" id="IPR007750">
    <property type="entry name" value="DUF674"/>
</dbReference>
<name>A0AAD7Q6P0_QUISA</name>
<gene>
    <name evidence="1" type="ORF">O6P43_005716</name>
</gene>
<accession>A0AAD7Q6P0</accession>
<dbReference type="AlphaFoldDB" id="A0AAD7Q6P0"/>
<dbReference type="Pfam" id="PF05056">
    <property type="entry name" value="DUF674"/>
    <property type="match status" value="1"/>
</dbReference>
<dbReference type="EMBL" id="JARAOO010000003">
    <property type="protein sequence ID" value="KAJ7975865.1"/>
    <property type="molecule type" value="Genomic_DNA"/>
</dbReference>
<evidence type="ECO:0000313" key="2">
    <source>
        <dbReference type="Proteomes" id="UP001163823"/>
    </source>
</evidence>
<organism evidence="1 2">
    <name type="scientific">Quillaja saponaria</name>
    <name type="common">Soap bark tree</name>
    <dbReference type="NCBI Taxonomy" id="32244"/>
    <lineage>
        <taxon>Eukaryota</taxon>
        <taxon>Viridiplantae</taxon>
        <taxon>Streptophyta</taxon>
        <taxon>Embryophyta</taxon>
        <taxon>Tracheophyta</taxon>
        <taxon>Spermatophyta</taxon>
        <taxon>Magnoliopsida</taxon>
        <taxon>eudicotyledons</taxon>
        <taxon>Gunneridae</taxon>
        <taxon>Pentapetalae</taxon>
        <taxon>rosids</taxon>
        <taxon>fabids</taxon>
        <taxon>Fabales</taxon>
        <taxon>Quillajaceae</taxon>
        <taxon>Quillaja</taxon>
    </lineage>
</organism>
<evidence type="ECO:0000313" key="1">
    <source>
        <dbReference type="EMBL" id="KAJ7975866.1"/>
    </source>
</evidence>
<comment type="caution">
    <text evidence="1">The sequence shown here is derived from an EMBL/GenBank/DDBJ whole genome shotgun (WGS) entry which is preliminary data.</text>
</comment>